<name>A0AAW3ZGE6_9GAMM</name>
<evidence type="ECO:0000256" key="1">
    <source>
        <dbReference type="ARBA" id="ARBA00006611"/>
    </source>
</evidence>
<dbReference type="Proteomes" id="UP000613768">
    <property type="component" value="Unassembled WGS sequence"/>
</dbReference>
<organism evidence="3 4">
    <name type="scientific">Pseudomarimonas arenosa</name>
    <dbReference type="NCBI Taxonomy" id="2774145"/>
    <lineage>
        <taxon>Bacteria</taxon>
        <taxon>Pseudomonadati</taxon>
        <taxon>Pseudomonadota</taxon>
        <taxon>Gammaproteobacteria</taxon>
        <taxon>Lysobacterales</taxon>
        <taxon>Lysobacteraceae</taxon>
        <taxon>Pseudomarimonas</taxon>
    </lineage>
</organism>
<protein>
    <submittedName>
        <fullName evidence="3">PilT/PilU family type 4a pilus ATPase</fullName>
    </submittedName>
</protein>
<dbReference type="Gene3D" id="3.40.50.300">
    <property type="entry name" value="P-loop containing nucleotide triphosphate hydrolases"/>
    <property type="match status" value="1"/>
</dbReference>
<gene>
    <name evidence="3" type="ORF">IFO71_04100</name>
</gene>
<evidence type="ECO:0000313" key="3">
    <source>
        <dbReference type="EMBL" id="MBD8524918.1"/>
    </source>
</evidence>
<dbReference type="InterPro" id="IPR006321">
    <property type="entry name" value="PilT/PilU"/>
</dbReference>
<dbReference type="InterPro" id="IPR001482">
    <property type="entry name" value="T2SS/T4SS_dom"/>
</dbReference>
<dbReference type="EMBL" id="JACYTR010000005">
    <property type="protein sequence ID" value="MBD8524918.1"/>
    <property type="molecule type" value="Genomic_DNA"/>
</dbReference>
<dbReference type="InterPro" id="IPR027417">
    <property type="entry name" value="P-loop_NTPase"/>
</dbReference>
<comment type="similarity">
    <text evidence="1">Belongs to the GSP E family.</text>
</comment>
<dbReference type="AlphaFoldDB" id="A0AAW3ZGE6"/>
<comment type="caution">
    <text evidence="3">The sequence shown here is derived from an EMBL/GenBank/DDBJ whole genome shotgun (WGS) entry which is preliminary data.</text>
</comment>
<feature type="domain" description="Bacterial type II secretion system protein E" evidence="2">
    <location>
        <begin position="11"/>
        <end position="270"/>
    </location>
</feature>
<dbReference type="CDD" id="cd01131">
    <property type="entry name" value="PilT"/>
    <property type="match status" value="1"/>
</dbReference>
<accession>A0AAW3ZGE6</accession>
<dbReference type="Pfam" id="PF00437">
    <property type="entry name" value="T2SSE"/>
    <property type="match status" value="1"/>
</dbReference>
<proteinExistence type="inferred from homology"/>
<sequence>MDIGYFLKLMTEKNASDMFLTTGAPVNIKVEGKLYPLGNTGLPAGMVKKIAYSLMDEGQVPVFERELELNMAISVREAGRFRVNVFKQRGEVGMVIRAIKSEIPSIDALKLPDVLKEIIMDKRGLVLVVGATGSGKSTSLAAMIDHRNTNAAGHILTIEDPIEFLHRHKKSIVNQREVGLDTHGFHNALKNAMREAPDVILIGEILDQTTMEAAIAFAETGHLCLATLHSNNADQTLERILNFFPESAHKNILMNLSLNLKAVISQRLVIAKDGKRVPAVEILVNTPHIRDLMRRGEVHEIKEAMEKSLEAGMQTFDQALYRLYKEGKCELEEVLRNADSRDGLNLKIRLSEGAEGEHDPYADVFT</sequence>
<dbReference type="GO" id="GO:0016887">
    <property type="term" value="F:ATP hydrolysis activity"/>
    <property type="evidence" value="ECO:0007669"/>
    <property type="project" value="InterPro"/>
</dbReference>
<reference evidence="3 4" key="1">
    <citation type="submission" date="2020-09" db="EMBL/GenBank/DDBJ databases">
        <title>Pseudoxanthomonas sp. CAU 1598 isolated from sand of Yaerae Beach.</title>
        <authorList>
            <person name="Kim W."/>
        </authorList>
    </citation>
    <scope>NUCLEOTIDE SEQUENCE [LARGE SCALE GENOMIC DNA]</scope>
    <source>
        <strain evidence="3 4">CAU 1598</strain>
    </source>
</reference>
<dbReference type="InterPro" id="IPR050921">
    <property type="entry name" value="T4SS_GSP_E_ATPase"/>
</dbReference>
<dbReference type="RefSeq" id="WP_192028265.1">
    <property type="nucleotide sequence ID" value="NZ_JACYTR010000005.1"/>
</dbReference>
<dbReference type="PANTHER" id="PTHR30486">
    <property type="entry name" value="TWITCHING MOTILITY PROTEIN PILT"/>
    <property type="match status" value="1"/>
</dbReference>
<evidence type="ECO:0000313" key="4">
    <source>
        <dbReference type="Proteomes" id="UP000613768"/>
    </source>
</evidence>
<dbReference type="GO" id="GO:0005524">
    <property type="term" value="F:ATP binding"/>
    <property type="evidence" value="ECO:0007669"/>
    <property type="project" value="InterPro"/>
</dbReference>
<keyword evidence="4" id="KW-1185">Reference proteome</keyword>
<dbReference type="SUPFAM" id="SSF52540">
    <property type="entry name" value="P-loop containing nucleoside triphosphate hydrolases"/>
    <property type="match status" value="1"/>
</dbReference>
<dbReference type="PANTHER" id="PTHR30486:SF12">
    <property type="entry name" value="TYPE IV PILUS ATPASE PILU"/>
    <property type="match status" value="1"/>
</dbReference>
<evidence type="ECO:0000259" key="2">
    <source>
        <dbReference type="Pfam" id="PF00437"/>
    </source>
</evidence>
<dbReference type="NCBIfam" id="TIGR01420">
    <property type="entry name" value="pilT_fam"/>
    <property type="match status" value="1"/>
</dbReference>
<dbReference type="Gene3D" id="3.30.450.90">
    <property type="match status" value="1"/>
</dbReference>